<accession>A0A147KB12</accession>
<sequence>MQVEVWSDFVCPFCYIGKRRLEKALETFPHKNQVEVIFRSFELDPNAPKEGKQSMAEILATKYRVSLEQAKGMCDNMAAQAKQEELDYYFDTMIPRNSFDAHRVVHYASKHGKMNEMSERLFYAFFTESKDIANPDTLVTLASEVGLDGFDVLRMLTSDEHKKDVRNDEVLGSKLGIKGVPFFIFNKKYAVSGAQPLQVFQEVLEKSWNENKDIEVVASEGEHCTADSCDVTKE</sequence>
<reference evidence="2 3" key="1">
    <citation type="journal article" date="2016" name="Front. Microbiol.">
        <title>Microevolution Analysis of Bacillus coahuilensis Unveils Differences in Phosphorus Acquisition Strategies and Their Regulation.</title>
        <authorList>
            <person name="Gomez-Lunar Z."/>
            <person name="Hernandez-Gonzalez I."/>
            <person name="Rodriguez-Torres M.D."/>
            <person name="Souza V."/>
            <person name="Olmedo-Alvarez G."/>
        </authorList>
    </citation>
    <scope>NUCLEOTIDE SEQUENCE [LARGE SCALE GENOMIC DNA]</scope>
    <source>
        <strain evidence="3">p1.1.43</strain>
    </source>
</reference>
<name>A0A147KB12_9BACI</name>
<dbReference type="PANTHER" id="PTHR13887:SF41">
    <property type="entry name" value="THIOREDOXIN SUPERFAMILY PROTEIN"/>
    <property type="match status" value="1"/>
</dbReference>
<dbReference type="InterPro" id="IPR001853">
    <property type="entry name" value="DSBA-like_thioredoxin_dom"/>
</dbReference>
<dbReference type="PANTHER" id="PTHR13887">
    <property type="entry name" value="GLUTATHIONE S-TRANSFERASE KAPPA"/>
    <property type="match status" value="1"/>
</dbReference>
<evidence type="ECO:0000259" key="1">
    <source>
        <dbReference type="Pfam" id="PF01323"/>
    </source>
</evidence>
<feature type="domain" description="DSBA-like thioredoxin" evidence="1">
    <location>
        <begin position="2"/>
        <end position="204"/>
    </location>
</feature>
<dbReference type="CDD" id="cd03024">
    <property type="entry name" value="DsbA_FrnE"/>
    <property type="match status" value="1"/>
</dbReference>
<dbReference type="AlphaFoldDB" id="A0A147KB12"/>
<comment type="caution">
    <text evidence="2">The sequence shown here is derived from an EMBL/GenBank/DDBJ whole genome shotgun (WGS) entry which is preliminary data.</text>
</comment>
<dbReference type="InterPro" id="IPR036249">
    <property type="entry name" value="Thioredoxin-like_sf"/>
</dbReference>
<dbReference type="Gene3D" id="3.40.30.10">
    <property type="entry name" value="Glutaredoxin"/>
    <property type="match status" value="1"/>
</dbReference>
<dbReference type="Pfam" id="PF01323">
    <property type="entry name" value="DSBA"/>
    <property type="match status" value="1"/>
</dbReference>
<dbReference type="EMBL" id="LDYG01000017">
    <property type="protein sequence ID" value="KUP08083.1"/>
    <property type="molecule type" value="Genomic_DNA"/>
</dbReference>
<dbReference type="RefSeq" id="WP_059282245.1">
    <property type="nucleotide sequence ID" value="NZ_LDYG01000017.1"/>
</dbReference>
<dbReference type="OrthoDB" id="9799122at2"/>
<organism evidence="2 3">
    <name type="scientific">Bacillus coahuilensis p1.1.43</name>
    <dbReference type="NCBI Taxonomy" id="1150625"/>
    <lineage>
        <taxon>Bacteria</taxon>
        <taxon>Bacillati</taxon>
        <taxon>Bacillota</taxon>
        <taxon>Bacilli</taxon>
        <taxon>Bacillales</taxon>
        <taxon>Bacillaceae</taxon>
        <taxon>Bacillus</taxon>
    </lineage>
</organism>
<evidence type="ECO:0000313" key="3">
    <source>
        <dbReference type="Proteomes" id="UP000074108"/>
    </source>
</evidence>
<dbReference type="SUPFAM" id="SSF52833">
    <property type="entry name" value="Thioredoxin-like"/>
    <property type="match status" value="1"/>
</dbReference>
<dbReference type="STRING" id="1150625.Q75_03205"/>
<proteinExistence type="predicted"/>
<dbReference type="GO" id="GO:0016491">
    <property type="term" value="F:oxidoreductase activity"/>
    <property type="evidence" value="ECO:0007669"/>
    <property type="project" value="InterPro"/>
</dbReference>
<gene>
    <name evidence="2" type="ORF">Q75_03205</name>
</gene>
<dbReference type="PATRIC" id="fig|1150625.3.peg.671"/>
<keyword evidence="3" id="KW-1185">Reference proteome</keyword>
<dbReference type="Proteomes" id="UP000074108">
    <property type="component" value="Unassembled WGS sequence"/>
</dbReference>
<protein>
    <submittedName>
        <fullName evidence="2">DSBA oxidoreductase</fullName>
    </submittedName>
</protein>
<evidence type="ECO:0000313" key="2">
    <source>
        <dbReference type="EMBL" id="KUP08083.1"/>
    </source>
</evidence>